<dbReference type="Proteomes" id="UP000601435">
    <property type="component" value="Unassembled WGS sequence"/>
</dbReference>
<name>A0A812YV14_9DINO</name>
<evidence type="ECO:0000313" key="2">
    <source>
        <dbReference type="EMBL" id="CAE7797388.1"/>
    </source>
</evidence>
<protein>
    <submittedName>
        <fullName evidence="2">Uncharacterized protein</fullName>
    </submittedName>
</protein>
<dbReference type="OrthoDB" id="10494077at2759"/>
<evidence type="ECO:0000256" key="1">
    <source>
        <dbReference type="SAM" id="MobiDB-lite"/>
    </source>
</evidence>
<dbReference type="EMBL" id="CAJNJA010043874">
    <property type="protein sequence ID" value="CAE7797388.1"/>
    <property type="molecule type" value="Genomic_DNA"/>
</dbReference>
<accession>A0A812YV14</accession>
<dbReference type="AlphaFoldDB" id="A0A812YV14"/>
<sequence>MLDVTKRVRDSSGVQVAATPCKGIVREEAMVPVKPPSPEKPGVLSPRNLMPDLMTAENAETLVDHVEAQGLVEQTTAEPGVAEQGKGPKQTAAEPEQGKGPVEQTTAEPAAGVEQGEGPKQTAAEPAAGVEPFRSLDSMTTLSWGRSLSNIRDVIGETPMKQQATFEESVMELGNQLVRAFADGASKDDPNERKALCDIVMDWVLEAENVEFTHMQGTAEMCLPASDCLEAYAAIKDVALKVATLKEQLAAKMAHAEQAVAKALASVVQHAGQAKSMSSSSAVTQRMASWKKSLQEEGMKDIQLASDQQQICVQRLEKAVQQVLETAFGQYDRDRPKSEDELVQQMLKEVEIHMSALQLTGVDASSGGGTGFMGL</sequence>
<reference evidence="2" key="1">
    <citation type="submission" date="2021-02" db="EMBL/GenBank/DDBJ databases">
        <authorList>
            <person name="Dougan E. K."/>
            <person name="Rhodes N."/>
            <person name="Thang M."/>
            <person name="Chan C."/>
        </authorList>
    </citation>
    <scope>NUCLEOTIDE SEQUENCE</scope>
</reference>
<keyword evidence="3" id="KW-1185">Reference proteome</keyword>
<evidence type="ECO:0000313" key="3">
    <source>
        <dbReference type="Proteomes" id="UP000601435"/>
    </source>
</evidence>
<proteinExistence type="predicted"/>
<feature type="region of interest" description="Disordered" evidence="1">
    <location>
        <begin position="64"/>
        <end position="132"/>
    </location>
</feature>
<organism evidence="2 3">
    <name type="scientific">Symbiodinium necroappetens</name>
    <dbReference type="NCBI Taxonomy" id="1628268"/>
    <lineage>
        <taxon>Eukaryota</taxon>
        <taxon>Sar</taxon>
        <taxon>Alveolata</taxon>
        <taxon>Dinophyceae</taxon>
        <taxon>Suessiales</taxon>
        <taxon>Symbiodiniaceae</taxon>
        <taxon>Symbiodinium</taxon>
    </lineage>
</organism>
<comment type="caution">
    <text evidence="2">The sequence shown here is derived from an EMBL/GenBank/DDBJ whole genome shotgun (WGS) entry which is preliminary data.</text>
</comment>
<gene>
    <name evidence="2" type="ORF">SNEC2469_LOCUS23486</name>
</gene>